<name>A0AAV9EWX0_ACOCL</name>
<feature type="compositionally biased region" description="Basic and acidic residues" evidence="1">
    <location>
        <begin position="26"/>
        <end position="39"/>
    </location>
</feature>
<dbReference type="Proteomes" id="UP001180020">
    <property type="component" value="Unassembled WGS sequence"/>
</dbReference>
<reference evidence="2" key="1">
    <citation type="journal article" date="2023" name="Nat. Commun.">
        <title>Diploid and tetraploid genomes of Acorus and the evolution of monocots.</title>
        <authorList>
            <person name="Ma L."/>
            <person name="Liu K.W."/>
            <person name="Li Z."/>
            <person name="Hsiao Y.Y."/>
            <person name="Qi Y."/>
            <person name="Fu T."/>
            <person name="Tang G.D."/>
            <person name="Zhang D."/>
            <person name="Sun W.H."/>
            <person name="Liu D.K."/>
            <person name="Li Y."/>
            <person name="Chen G.Z."/>
            <person name="Liu X.D."/>
            <person name="Liao X.Y."/>
            <person name="Jiang Y.T."/>
            <person name="Yu X."/>
            <person name="Hao Y."/>
            <person name="Huang J."/>
            <person name="Zhao X.W."/>
            <person name="Ke S."/>
            <person name="Chen Y.Y."/>
            <person name="Wu W.L."/>
            <person name="Hsu J.L."/>
            <person name="Lin Y.F."/>
            <person name="Huang M.D."/>
            <person name="Li C.Y."/>
            <person name="Huang L."/>
            <person name="Wang Z.W."/>
            <person name="Zhao X."/>
            <person name="Zhong W.Y."/>
            <person name="Peng D.H."/>
            <person name="Ahmad S."/>
            <person name="Lan S."/>
            <person name="Zhang J.S."/>
            <person name="Tsai W.C."/>
            <person name="Van de Peer Y."/>
            <person name="Liu Z.J."/>
        </authorList>
    </citation>
    <scope>NUCLEOTIDE SEQUENCE</scope>
    <source>
        <strain evidence="2">CP</strain>
    </source>
</reference>
<sequence length="99" mass="11164">MLEFLQTQSNTRREPPSDAAEIDFAELNREESTHEEKQQTRSMNEMTKTLGQKDVKILRHIVGVTSGCRPLLAGSNRVADPSHRLSEMGRLAGHEWGGY</sequence>
<comment type="caution">
    <text evidence="2">The sequence shown here is derived from an EMBL/GenBank/DDBJ whole genome shotgun (WGS) entry which is preliminary data.</text>
</comment>
<organism evidence="2 3">
    <name type="scientific">Acorus calamus</name>
    <name type="common">Sweet flag</name>
    <dbReference type="NCBI Taxonomy" id="4465"/>
    <lineage>
        <taxon>Eukaryota</taxon>
        <taxon>Viridiplantae</taxon>
        <taxon>Streptophyta</taxon>
        <taxon>Embryophyta</taxon>
        <taxon>Tracheophyta</taxon>
        <taxon>Spermatophyta</taxon>
        <taxon>Magnoliopsida</taxon>
        <taxon>Liliopsida</taxon>
        <taxon>Acoraceae</taxon>
        <taxon>Acorus</taxon>
    </lineage>
</organism>
<feature type="compositionally biased region" description="Polar residues" evidence="1">
    <location>
        <begin position="40"/>
        <end position="50"/>
    </location>
</feature>
<proteinExistence type="predicted"/>
<keyword evidence="3" id="KW-1185">Reference proteome</keyword>
<dbReference type="AlphaFoldDB" id="A0AAV9EWX0"/>
<protein>
    <submittedName>
        <fullName evidence="2">Uncharacterized protein</fullName>
    </submittedName>
</protein>
<evidence type="ECO:0000313" key="2">
    <source>
        <dbReference type="EMBL" id="KAK1318231.1"/>
    </source>
</evidence>
<gene>
    <name evidence="2" type="ORF">QJS10_CPB04g01231</name>
</gene>
<feature type="compositionally biased region" description="Polar residues" evidence="1">
    <location>
        <begin position="1"/>
        <end position="10"/>
    </location>
</feature>
<feature type="region of interest" description="Disordered" evidence="1">
    <location>
        <begin position="1"/>
        <end position="51"/>
    </location>
</feature>
<evidence type="ECO:0000256" key="1">
    <source>
        <dbReference type="SAM" id="MobiDB-lite"/>
    </source>
</evidence>
<accession>A0AAV9EWX0</accession>
<evidence type="ECO:0000313" key="3">
    <source>
        <dbReference type="Proteomes" id="UP001180020"/>
    </source>
</evidence>
<dbReference type="EMBL" id="JAUJYO010000004">
    <property type="protein sequence ID" value="KAK1318231.1"/>
    <property type="molecule type" value="Genomic_DNA"/>
</dbReference>
<reference evidence="2" key="2">
    <citation type="submission" date="2023-06" db="EMBL/GenBank/DDBJ databases">
        <authorList>
            <person name="Ma L."/>
            <person name="Liu K.-W."/>
            <person name="Li Z."/>
            <person name="Hsiao Y.-Y."/>
            <person name="Qi Y."/>
            <person name="Fu T."/>
            <person name="Tang G."/>
            <person name="Zhang D."/>
            <person name="Sun W.-H."/>
            <person name="Liu D.-K."/>
            <person name="Li Y."/>
            <person name="Chen G.-Z."/>
            <person name="Liu X.-D."/>
            <person name="Liao X.-Y."/>
            <person name="Jiang Y.-T."/>
            <person name="Yu X."/>
            <person name="Hao Y."/>
            <person name="Huang J."/>
            <person name="Zhao X.-W."/>
            <person name="Ke S."/>
            <person name="Chen Y.-Y."/>
            <person name="Wu W.-L."/>
            <person name="Hsu J.-L."/>
            <person name="Lin Y.-F."/>
            <person name="Huang M.-D."/>
            <person name="Li C.-Y."/>
            <person name="Huang L."/>
            <person name="Wang Z.-W."/>
            <person name="Zhao X."/>
            <person name="Zhong W.-Y."/>
            <person name="Peng D.-H."/>
            <person name="Ahmad S."/>
            <person name="Lan S."/>
            <person name="Zhang J.-S."/>
            <person name="Tsai W.-C."/>
            <person name="Van De Peer Y."/>
            <person name="Liu Z.-J."/>
        </authorList>
    </citation>
    <scope>NUCLEOTIDE SEQUENCE</scope>
    <source>
        <strain evidence="2">CP</strain>
        <tissue evidence="2">Leaves</tissue>
    </source>
</reference>